<comment type="caution">
    <text evidence="1">The sequence shown here is derived from an EMBL/GenBank/DDBJ whole genome shotgun (WGS) entry which is preliminary data.</text>
</comment>
<evidence type="ECO:0000313" key="2">
    <source>
        <dbReference type="Proteomes" id="UP001457282"/>
    </source>
</evidence>
<dbReference type="Proteomes" id="UP001457282">
    <property type="component" value="Unassembled WGS sequence"/>
</dbReference>
<dbReference type="AlphaFoldDB" id="A0AAW1XQQ2"/>
<sequence>MDSLVHRKRIRYGDLNVDESETELMEEQPINSQPNKIQMKPAPSYARALKSTSSSHFYATEDNFEVGEDEY</sequence>
<name>A0AAW1XQQ2_RUBAR</name>
<gene>
    <name evidence="1" type="ORF">M0R45_015499</name>
</gene>
<organism evidence="1 2">
    <name type="scientific">Rubus argutus</name>
    <name type="common">Southern blackberry</name>
    <dbReference type="NCBI Taxonomy" id="59490"/>
    <lineage>
        <taxon>Eukaryota</taxon>
        <taxon>Viridiplantae</taxon>
        <taxon>Streptophyta</taxon>
        <taxon>Embryophyta</taxon>
        <taxon>Tracheophyta</taxon>
        <taxon>Spermatophyta</taxon>
        <taxon>Magnoliopsida</taxon>
        <taxon>eudicotyledons</taxon>
        <taxon>Gunneridae</taxon>
        <taxon>Pentapetalae</taxon>
        <taxon>rosids</taxon>
        <taxon>fabids</taxon>
        <taxon>Rosales</taxon>
        <taxon>Rosaceae</taxon>
        <taxon>Rosoideae</taxon>
        <taxon>Rosoideae incertae sedis</taxon>
        <taxon>Rubus</taxon>
    </lineage>
</organism>
<dbReference type="EMBL" id="JBEDUW010000003">
    <property type="protein sequence ID" value="KAK9938778.1"/>
    <property type="molecule type" value="Genomic_DNA"/>
</dbReference>
<accession>A0AAW1XQQ2</accession>
<evidence type="ECO:0000313" key="1">
    <source>
        <dbReference type="EMBL" id="KAK9938778.1"/>
    </source>
</evidence>
<reference evidence="1 2" key="1">
    <citation type="journal article" date="2023" name="G3 (Bethesda)">
        <title>A chromosome-length genome assembly and annotation of blackberry (Rubus argutus, cv. 'Hillquist').</title>
        <authorList>
            <person name="Bruna T."/>
            <person name="Aryal R."/>
            <person name="Dudchenko O."/>
            <person name="Sargent D.J."/>
            <person name="Mead D."/>
            <person name="Buti M."/>
            <person name="Cavallini A."/>
            <person name="Hytonen T."/>
            <person name="Andres J."/>
            <person name="Pham M."/>
            <person name="Weisz D."/>
            <person name="Mascagni F."/>
            <person name="Usai G."/>
            <person name="Natali L."/>
            <person name="Bassil N."/>
            <person name="Fernandez G.E."/>
            <person name="Lomsadze A."/>
            <person name="Armour M."/>
            <person name="Olukolu B."/>
            <person name="Poorten T."/>
            <person name="Britton C."/>
            <person name="Davik J."/>
            <person name="Ashrafi H."/>
            <person name="Aiden E.L."/>
            <person name="Borodovsky M."/>
            <person name="Worthington M."/>
        </authorList>
    </citation>
    <scope>NUCLEOTIDE SEQUENCE [LARGE SCALE GENOMIC DNA]</scope>
    <source>
        <strain evidence="1">PI 553951</strain>
    </source>
</reference>
<keyword evidence="2" id="KW-1185">Reference proteome</keyword>
<protein>
    <submittedName>
        <fullName evidence="1">Uncharacterized protein</fullName>
    </submittedName>
</protein>
<proteinExistence type="predicted"/>